<sequence length="374" mass="44377">MTIAYFIVPTPQPVPSNNTSPSTDSPLVDFDNGSLSSTTTKSTSKVPVKAAFVILARNSNLDGVRQSMRQMEDRFNKNFNYPYVFLNNDEFTDEFKELTSSMTKSRTLYGKIDPEHWGFPSFIDQERAAETRKNMAHIIYGDSESYRHMCRYQSGFFFRHPLLDEFEYYWRVEPDINYYCDVEYDVFQMMKDNDYKYGWTLSLTEYQETIPTLWKTTQEFMTKYPEHLTNGPSSLRGWLTDDNYENYNGCHFWSNFEVGSLDFLRSKQYMDYFNHLDHAGGFFYERWGDAPVHSLAVAMMLPKEQVHFFNDIGYFHNPLTHCPTERYLQRNCHCAAENNFDWTDWSCATRFKRLDPDFVWDEKTYKEKTAPFRI</sequence>
<dbReference type="GO" id="GO:0006493">
    <property type="term" value="P:protein O-linked glycosylation"/>
    <property type="evidence" value="ECO:0007669"/>
    <property type="project" value="TreeGrafter"/>
</dbReference>
<dbReference type="PIRSF" id="PIRSF018153">
    <property type="entry name" value="Glyco_trans_15"/>
    <property type="match status" value="1"/>
</dbReference>
<reference evidence="5 6" key="1">
    <citation type="submission" date="2016-07" db="EMBL/GenBank/DDBJ databases">
        <title>Pervasive Adenine N6-methylation of Active Genes in Fungi.</title>
        <authorList>
            <consortium name="DOE Joint Genome Institute"/>
            <person name="Mondo S.J."/>
            <person name="Dannebaum R.O."/>
            <person name="Kuo R.C."/>
            <person name="Labutti K."/>
            <person name="Haridas S."/>
            <person name="Kuo A."/>
            <person name="Salamov A."/>
            <person name="Ahrendt S.R."/>
            <person name="Lipzen A."/>
            <person name="Sullivan W."/>
            <person name="Andreopoulos W.B."/>
            <person name="Clum A."/>
            <person name="Lindquist E."/>
            <person name="Daum C."/>
            <person name="Ramamoorthy G.K."/>
            <person name="Gryganskyi A."/>
            <person name="Culley D."/>
            <person name="Magnuson J.K."/>
            <person name="James T.Y."/>
            <person name="O'Malley M.A."/>
            <person name="Stajich J.E."/>
            <person name="Spatafora J.W."/>
            <person name="Visel A."/>
            <person name="Grigoriev I.V."/>
        </authorList>
    </citation>
    <scope>NUCLEOTIDE SEQUENCE [LARGE SCALE GENOMIC DNA]</scope>
    <source>
        <strain evidence="5 6">NRRL 1336</strain>
    </source>
</reference>
<gene>
    <name evidence="5" type="ORF">BCR42DRAFT_329431</name>
</gene>
<comment type="similarity">
    <text evidence="1">Belongs to the glycosyltransferase 15 family.</text>
</comment>
<comment type="caution">
    <text evidence="5">The sequence shown here is derived from an EMBL/GenBank/DDBJ whole genome shotgun (WGS) entry which is preliminary data.</text>
</comment>
<dbReference type="STRING" id="90262.A0A1X2IDL2"/>
<dbReference type="GO" id="GO:0005794">
    <property type="term" value="C:Golgi apparatus"/>
    <property type="evidence" value="ECO:0007669"/>
    <property type="project" value="TreeGrafter"/>
</dbReference>
<dbReference type="EMBL" id="MCGE01000014">
    <property type="protein sequence ID" value="ORZ14606.1"/>
    <property type="molecule type" value="Genomic_DNA"/>
</dbReference>
<feature type="compositionally biased region" description="Low complexity" evidence="4">
    <location>
        <begin position="15"/>
        <end position="26"/>
    </location>
</feature>
<dbReference type="AlphaFoldDB" id="A0A1X2IDL2"/>
<dbReference type="OrthoDB" id="439943at2759"/>
<accession>A0A1X2IDL2</accession>
<dbReference type="InterPro" id="IPR002685">
    <property type="entry name" value="Glyco_trans_15"/>
</dbReference>
<dbReference type="Gene3D" id="3.90.550.10">
    <property type="entry name" value="Spore Coat Polysaccharide Biosynthesis Protein SpsA, Chain A"/>
    <property type="match status" value="1"/>
</dbReference>
<evidence type="ECO:0000256" key="3">
    <source>
        <dbReference type="PIRSR" id="PIRSR018153-1"/>
    </source>
</evidence>
<dbReference type="PANTHER" id="PTHR31121">
    <property type="entry name" value="ALPHA-1,2 MANNOSYLTRANSFERASE KTR1"/>
    <property type="match status" value="1"/>
</dbReference>
<evidence type="ECO:0000256" key="1">
    <source>
        <dbReference type="ARBA" id="ARBA00007677"/>
    </source>
</evidence>
<protein>
    <submittedName>
        <fullName evidence="5">Nucleotide-diphospho-sugar transferase</fullName>
    </submittedName>
</protein>
<evidence type="ECO:0000313" key="6">
    <source>
        <dbReference type="Proteomes" id="UP000193560"/>
    </source>
</evidence>
<dbReference type="Proteomes" id="UP000193560">
    <property type="component" value="Unassembled WGS sequence"/>
</dbReference>
<dbReference type="PANTHER" id="PTHR31121:SF6">
    <property type="entry name" value="ALPHA-1,2 MANNOSYLTRANSFERASE KTR1"/>
    <property type="match status" value="1"/>
</dbReference>
<keyword evidence="6" id="KW-1185">Reference proteome</keyword>
<organism evidence="5 6">
    <name type="scientific">Absidia repens</name>
    <dbReference type="NCBI Taxonomy" id="90262"/>
    <lineage>
        <taxon>Eukaryota</taxon>
        <taxon>Fungi</taxon>
        <taxon>Fungi incertae sedis</taxon>
        <taxon>Mucoromycota</taxon>
        <taxon>Mucoromycotina</taxon>
        <taxon>Mucoromycetes</taxon>
        <taxon>Mucorales</taxon>
        <taxon>Cunninghamellaceae</taxon>
        <taxon>Absidia</taxon>
    </lineage>
</organism>
<dbReference type="SUPFAM" id="SSF53448">
    <property type="entry name" value="Nucleotide-diphospho-sugar transferases"/>
    <property type="match status" value="1"/>
</dbReference>
<dbReference type="GO" id="GO:0000026">
    <property type="term" value="F:alpha-1,2-mannosyltransferase activity"/>
    <property type="evidence" value="ECO:0007669"/>
    <property type="project" value="TreeGrafter"/>
</dbReference>
<dbReference type="Pfam" id="PF01793">
    <property type="entry name" value="Glyco_transf_15"/>
    <property type="match status" value="1"/>
</dbReference>
<evidence type="ECO:0000256" key="2">
    <source>
        <dbReference type="ARBA" id="ARBA00022679"/>
    </source>
</evidence>
<dbReference type="GO" id="GO:0000032">
    <property type="term" value="P:cell wall mannoprotein biosynthetic process"/>
    <property type="evidence" value="ECO:0007669"/>
    <property type="project" value="TreeGrafter"/>
</dbReference>
<dbReference type="FunFam" id="3.90.550.10:FF:000051">
    <property type="entry name" value="Alpha-1,2-mannosyltransferase (Ktr4)"/>
    <property type="match status" value="1"/>
</dbReference>
<feature type="active site" description="Nucleophile" evidence="3">
    <location>
        <position position="257"/>
    </location>
</feature>
<dbReference type="InterPro" id="IPR029044">
    <property type="entry name" value="Nucleotide-diphossugar_trans"/>
</dbReference>
<name>A0A1X2IDL2_9FUNG</name>
<proteinExistence type="inferred from homology"/>
<evidence type="ECO:0000256" key="4">
    <source>
        <dbReference type="SAM" id="MobiDB-lite"/>
    </source>
</evidence>
<dbReference type="GO" id="GO:0016020">
    <property type="term" value="C:membrane"/>
    <property type="evidence" value="ECO:0007669"/>
    <property type="project" value="InterPro"/>
</dbReference>
<keyword evidence="2 5" id="KW-0808">Transferase</keyword>
<dbReference type="GO" id="GO:0006487">
    <property type="term" value="P:protein N-linked glycosylation"/>
    <property type="evidence" value="ECO:0007669"/>
    <property type="project" value="TreeGrafter"/>
</dbReference>
<feature type="region of interest" description="Disordered" evidence="4">
    <location>
        <begin position="12"/>
        <end position="41"/>
    </location>
</feature>
<evidence type="ECO:0000313" key="5">
    <source>
        <dbReference type="EMBL" id="ORZ14606.1"/>
    </source>
</evidence>